<dbReference type="GO" id="GO:0000287">
    <property type="term" value="F:magnesium ion binding"/>
    <property type="evidence" value="ECO:0007669"/>
    <property type="project" value="TreeGrafter"/>
</dbReference>
<dbReference type="EMBL" id="ASWO01000003">
    <property type="protein sequence ID" value="EOT86165.1"/>
    <property type="molecule type" value="Genomic_DNA"/>
</dbReference>
<dbReference type="Gene3D" id="3.40.50.1000">
    <property type="entry name" value="HAD superfamily/HAD-like"/>
    <property type="match status" value="1"/>
</dbReference>
<dbReference type="CDD" id="cd07518">
    <property type="entry name" value="HAD_YbiV-Like"/>
    <property type="match status" value="1"/>
</dbReference>
<dbReference type="NCBIfam" id="TIGR00099">
    <property type="entry name" value="Cof-subfamily"/>
    <property type="match status" value="1"/>
</dbReference>
<organism evidence="1 2">
    <name type="scientific">Enterococcus sulfureus ATCC 49903</name>
    <dbReference type="NCBI Taxonomy" id="1140003"/>
    <lineage>
        <taxon>Bacteria</taxon>
        <taxon>Bacillati</taxon>
        <taxon>Bacillota</taxon>
        <taxon>Bacilli</taxon>
        <taxon>Lactobacillales</taxon>
        <taxon>Enterococcaceae</taxon>
        <taxon>Enterococcus</taxon>
    </lineage>
</organism>
<name>S0P7A4_9ENTE</name>
<dbReference type="Gene3D" id="3.30.1240.10">
    <property type="match status" value="1"/>
</dbReference>
<gene>
    <name evidence="1" type="ORF">I573_00918</name>
</gene>
<dbReference type="SUPFAM" id="SSF56784">
    <property type="entry name" value="HAD-like"/>
    <property type="match status" value="1"/>
</dbReference>
<dbReference type="InterPro" id="IPR000150">
    <property type="entry name" value="Cof"/>
</dbReference>
<dbReference type="GO" id="GO:0005829">
    <property type="term" value="C:cytosol"/>
    <property type="evidence" value="ECO:0007669"/>
    <property type="project" value="TreeGrafter"/>
</dbReference>
<comment type="caution">
    <text evidence="1">The sequence shown here is derived from an EMBL/GenBank/DDBJ whole genome shotgun (WGS) entry which is preliminary data.</text>
</comment>
<dbReference type="PANTHER" id="PTHR10000">
    <property type="entry name" value="PHOSPHOSERINE PHOSPHATASE"/>
    <property type="match status" value="1"/>
</dbReference>
<dbReference type="Proteomes" id="UP000015961">
    <property type="component" value="Unassembled WGS sequence"/>
</dbReference>
<proteinExistence type="predicted"/>
<evidence type="ECO:0000313" key="1">
    <source>
        <dbReference type="EMBL" id="EOT86165.1"/>
    </source>
</evidence>
<dbReference type="PANTHER" id="PTHR10000:SF53">
    <property type="entry name" value="5-AMINO-6-(5-PHOSPHO-D-RIBITYLAMINO)URACIL PHOSPHATASE YBJI-RELATED"/>
    <property type="match status" value="1"/>
</dbReference>
<dbReference type="eggNOG" id="COG0561">
    <property type="taxonomic scope" value="Bacteria"/>
</dbReference>
<dbReference type="SFLD" id="SFLDS00003">
    <property type="entry name" value="Haloacid_Dehalogenase"/>
    <property type="match status" value="1"/>
</dbReference>
<dbReference type="InterPro" id="IPR036412">
    <property type="entry name" value="HAD-like_sf"/>
</dbReference>
<dbReference type="GO" id="GO:0016791">
    <property type="term" value="F:phosphatase activity"/>
    <property type="evidence" value="ECO:0007669"/>
    <property type="project" value="UniProtKB-ARBA"/>
</dbReference>
<dbReference type="InterPro" id="IPR023214">
    <property type="entry name" value="HAD_sf"/>
</dbReference>
<dbReference type="PATRIC" id="fig|1140003.4.peg.884"/>
<protein>
    <recommendedName>
        <fullName evidence="3">Cof-like hydrolase</fullName>
    </recommendedName>
</protein>
<dbReference type="AlphaFoldDB" id="S0P7A4"/>
<evidence type="ECO:0000313" key="2">
    <source>
        <dbReference type="Proteomes" id="UP000015961"/>
    </source>
</evidence>
<dbReference type="Pfam" id="PF08282">
    <property type="entry name" value="Hydrolase_3"/>
    <property type="match status" value="1"/>
</dbReference>
<dbReference type="InterPro" id="IPR006379">
    <property type="entry name" value="HAD-SF_hydro_IIB"/>
</dbReference>
<evidence type="ECO:0008006" key="3">
    <source>
        <dbReference type="Google" id="ProtNLM"/>
    </source>
</evidence>
<accession>S0P7A4</accession>
<dbReference type="STRING" id="1140003.OMY_01671"/>
<sequence>MHIMSHLLGIFVILEATQKERLTILTIKAIVVDMDGTFLNEEKAYDRERFLRLKEMMNERGMHFVVASGNQYDRLIEYFPDFGENLFYIADNGADVRYHGDVLASQTLPQALYPVLIDYIQTHFKQAHMILTGKKGVYASEQENAQFLEMANFFYPKIDLIDFSAPINDEIFKFGLNFPVSIVHEAVAELKSVFGDKVQIVASGHGAIDVVSKDAGKEVGIQKMLEFFELEPQEIAVFGDNYNDIGMFKLTPHSYAPSNAVRDIKILAKEIIGSNEQQAVLEKMETLINLVPVYA</sequence>
<keyword evidence="2" id="KW-1185">Reference proteome</keyword>
<dbReference type="NCBIfam" id="TIGR01484">
    <property type="entry name" value="HAD-SF-IIB"/>
    <property type="match status" value="1"/>
</dbReference>
<dbReference type="SFLD" id="SFLDG01140">
    <property type="entry name" value="C2.B:_Phosphomannomutase_and_P"/>
    <property type="match status" value="1"/>
</dbReference>
<reference evidence="1 2" key="1">
    <citation type="submission" date="2013-03" db="EMBL/GenBank/DDBJ databases">
        <title>The Genome Sequence of Enterococcus sulfureus ATCC_49903 (PacBio/Illumina hybrid assembly).</title>
        <authorList>
            <consortium name="The Broad Institute Genomics Platform"/>
            <consortium name="The Broad Institute Genome Sequencing Center for Infectious Disease"/>
            <person name="Earl A."/>
            <person name="Russ C."/>
            <person name="Gilmore M."/>
            <person name="Surin D."/>
            <person name="Walker B."/>
            <person name="Young S."/>
            <person name="Zeng Q."/>
            <person name="Gargeya S."/>
            <person name="Fitzgerald M."/>
            <person name="Haas B."/>
            <person name="Abouelleil A."/>
            <person name="Allen A.W."/>
            <person name="Alvarado L."/>
            <person name="Arachchi H.M."/>
            <person name="Berlin A.M."/>
            <person name="Chapman S.B."/>
            <person name="Gainer-Dewar J."/>
            <person name="Goldberg J."/>
            <person name="Griggs A."/>
            <person name="Gujja S."/>
            <person name="Hansen M."/>
            <person name="Howarth C."/>
            <person name="Imamovic A."/>
            <person name="Ireland A."/>
            <person name="Larimer J."/>
            <person name="McCowan C."/>
            <person name="Murphy C."/>
            <person name="Pearson M."/>
            <person name="Poon T.W."/>
            <person name="Priest M."/>
            <person name="Roberts A."/>
            <person name="Saif S."/>
            <person name="Shea T."/>
            <person name="Sisk P."/>
            <person name="Sykes S."/>
            <person name="Wortman J."/>
            <person name="Nusbaum C."/>
            <person name="Birren B."/>
        </authorList>
    </citation>
    <scope>NUCLEOTIDE SEQUENCE [LARGE SCALE GENOMIC DNA]</scope>
    <source>
        <strain evidence="1 2">ATCC 49903</strain>
    </source>
</reference>